<keyword evidence="2" id="KW-1185">Reference proteome</keyword>
<dbReference type="RefSeq" id="YP_008318388.1">
    <property type="nucleotide sequence ID" value="NC_021856.1"/>
</dbReference>
<dbReference type="Proteomes" id="UP000014701">
    <property type="component" value="Segment"/>
</dbReference>
<dbReference type="OrthoDB" id="35836at10239"/>
<dbReference type="KEGG" id="vg:16511395"/>
<dbReference type="EMBL" id="AP013029">
    <property type="protein sequence ID" value="BAN59620.1"/>
    <property type="molecule type" value="Genomic_DNA"/>
</dbReference>
<name>S6BUZ4_9CAUD</name>
<dbReference type="GeneID" id="16511395"/>
<gene>
    <name evidence="1" type="primary">orf74</name>
</gene>
<accession>S6BUZ4</accession>
<evidence type="ECO:0000313" key="1">
    <source>
        <dbReference type="EMBL" id="BAN59620.1"/>
    </source>
</evidence>
<reference evidence="1 2" key="1">
    <citation type="submission" date="2013-02" db="EMBL/GenBank/DDBJ databases">
        <title>phiNIT1 genome sequensing.</title>
        <authorList>
            <person name="Ozaki T."/>
            <person name="Kaneko J."/>
        </authorList>
    </citation>
    <scope>NUCLEOTIDE SEQUENCE [LARGE SCALE GENOMIC DNA]</scope>
    <source>
        <strain evidence="1">PhiNIT1</strain>
    </source>
</reference>
<evidence type="ECO:0000313" key="2">
    <source>
        <dbReference type="Proteomes" id="UP000014701"/>
    </source>
</evidence>
<sequence>MENSSVIWVEVLKPFGYYIEDHPVGEVMQVDLVHVNDLVKDGYAKIVVNNMGENSPVDRNLDNLDPFEVQLSEE</sequence>
<proteinExistence type="predicted"/>
<protein>
    <submittedName>
        <fullName evidence="1">Uncharacterized protein</fullName>
    </submittedName>
</protein>
<organism evidence="1 2">
    <name type="scientific">Bacillus phage phiNIT1</name>
    <dbReference type="NCBI Taxonomy" id="207656"/>
    <lineage>
        <taxon>Viruses</taxon>
        <taxon>Duplodnaviria</taxon>
        <taxon>Heunggongvirae</taxon>
        <taxon>Uroviricota</taxon>
        <taxon>Caudoviricetes</taxon>
        <taxon>Herelleviridae</taxon>
        <taxon>Bastillevirinae</taxon>
        <taxon>Nitunavirus</taxon>
        <taxon>Nitunavirus NIT1</taxon>
    </lineage>
</organism>